<comment type="caution">
    <text evidence="1">The sequence shown here is derived from an EMBL/GenBank/DDBJ whole genome shotgun (WGS) entry which is preliminary data.</text>
</comment>
<sequence length="76" mass="8697">MTGENRRDNLREQYKGIIQMIKKAAEGKVKSDYEFCPIINKDLPEEVCRGPKRMMGCPTDSFCCKDCPEFEKGCDA</sequence>
<feature type="non-terminal residue" evidence="1">
    <location>
        <position position="76"/>
    </location>
</feature>
<name>X1MQG9_9ZZZZ</name>
<proteinExistence type="predicted"/>
<accession>X1MQG9</accession>
<reference evidence="1" key="1">
    <citation type="journal article" date="2014" name="Front. Microbiol.">
        <title>High frequency of phylogenetically diverse reductive dehalogenase-homologous genes in deep subseafloor sedimentary metagenomes.</title>
        <authorList>
            <person name="Kawai M."/>
            <person name="Futagami T."/>
            <person name="Toyoda A."/>
            <person name="Takaki Y."/>
            <person name="Nishi S."/>
            <person name="Hori S."/>
            <person name="Arai W."/>
            <person name="Tsubouchi T."/>
            <person name="Morono Y."/>
            <person name="Uchiyama I."/>
            <person name="Ito T."/>
            <person name="Fujiyama A."/>
            <person name="Inagaki F."/>
            <person name="Takami H."/>
        </authorList>
    </citation>
    <scope>NUCLEOTIDE SEQUENCE</scope>
    <source>
        <strain evidence="1">Expedition CK06-06</strain>
    </source>
</reference>
<dbReference type="EMBL" id="BARV01006140">
    <property type="protein sequence ID" value="GAI08609.1"/>
    <property type="molecule type" value="Genomic_DNA"/>
</dbReference>
<protein>
    <submittedName>
        <fullName evidence="1">Uncharacterized protein</fullName>
    </submittedName>
</protein>
<organism evidence="1">
    <name type="scientific">marine sediment metagenome</name>
    <dbReference type="NCBI Taxonomy" id="412755"/>
    <lineage>
        <taxon>unclassified sequences</taxon>
        <taxon>metagenomes</taxon>
        <taxon>ecological metagenomes</taxon>
    </lineage>
</organism>
<dbReference type="AlphaFoldDB" id="X1MQG9"/>
<gene>
    <name evidence="1" type="ORF">S06H3_12557</name>
</gene>
<evidence type="ECO:0000313" key="1">
    <source>
        <dbReference type="EMBL" id="GAI08609.1"/>
    </source>
</evidence>